<evidence type="ECO:0000259" key="7">
    <source>
        <dbReference type="PROSITE" id="PS50240"/>
    </source>
</evidence>
<dbReference type="InterPro" id="IPR001254">
    <property type="entry name" value="Trypsin_dom"/>
</dbReference>
<dbReference type="GO" id="GO:0006508">
    <property type="term" value="P:proteolysis"/>
    <property type="evidence" value="ECO:0007669"/>
    <property type="project" value="UniProtKB-KW"/>
</dbReference>
<evidence type="ECO:0000256" key="5">
    <source>
        <dbReference type="ARBA" id="ARBA00023157"/>
    </source>
</evidence>
<evidence type="ECO:0000313" key="8">
    <source>
        <dbReference type="EMBL" id="JAG20923.1"/>
    </source>
</evidence>
<dbReference type="GO" id="GO:0004252">
    <property type="term" value="F:serine-type endopeptidase activity"/>
    <property type="evidence" value="ECO:0007669"/>
    <property type="project" value="InterPro"/>
</dbReference>
<protein>
    <submittedName>
        <fullName evidence="8">Urokinase-type plasminogen activator</fullName>
    </submittedName>
</protein>
<keyword evidence="3" id="KW-0378">Hydrolase</keyword>
<dbReference type="SMART" id="SM00020">
    <property type="entry name" value="Tryp_SPc"/>
    <property type="match status" value="1"/>
</dbReference>
<comment type="similarity">
    <text evidence="1">Belongs to the peptidase S1 family.</text>
</comment>
<keyword evidence="6" id="KW-1133">Transmembrane helix</keyword>
<reference evidence="8" key="2">
    <citation type="submission" date="2014-07" db="EMBL/GenBank/DDBJ databases">
        <authorList>
            <person name="Hull J."/>
        </authorList>
    </citation>
    <scope>NUCLEOTIDE SEQUENCE</scope>
</reference>
<dbReference type="PANTHER" id="PTHR24276">
    <property type="entry name" value="POLYSERASE-RELATED"/>
    <property type="match status" value="1"/>
</dbReference>
<evidence type="ECO:0000256" key="1">
    <source>
        <dbReference type="ARBA" id="ARBA00007664"/>
    </source>
</evidence>
<dbReference type="InterPro" id="IPR050430">
    <property type="entry name" value="Peptidase_S1"/>
</dbReference>
<keyword evidence="2" id="KW-0645">Protease</keyword>
<keyword evidence="8" id="KW-0418">Kinase</keyword>
<dbReference type="InterPro" id="IPR001314">
    <property type="entry name" value="Peptidase_S1A"/>
</dbReference>
<feature type="non-terminal residue" evidence="8">
    <location>
        <position position="345"/>
    </location>
</feature>
<keyword evidence="6" id="KW-0812">Transmembrane</keyword>
<dbReference type="InterPro" id="IPR009003">
    <property type="entry name" value="Peptidase_S1_PA"/>
</dbReference>
<feature type="domain" description="Peptidase S1" evidence="7">
    <location>
        <begin position="30"/>
        <end position="345"/>
    </location>
</feature>
<dbReference type="PROSITE" id="PS50240">
    <property type="entry name" value="TRYPSIN_DOM"/>
    <property type="match status" value="1"/>
</dbReference>
<evidence type="ECO:0000256" key="3">
    <source>
        <dbReference type="ARBA" id="ARBA00022801"/>
    </source>
</evidence>
<gene>
    <name evidence="8" type="primary">PLAU_1</name>
    <name evidence="8" type="ORF">CM83_4486</name>
</gene>
<sequence>MHRLLIIGYLIIYYANVGLIFIEGARIRRVVQGSPVLDIKQTDYLVTRFFVSIGSGHNCDTPLPDSVKSLIGKPKDYEFAFIKSWIYYPIGRICAPKPHHLWCTGSLLSPSVVQTACHCLVDYQDTADPSIKYPVKRNVYEVGYTVHPGRRLVEEILTNEGVYCRNFVIHPKCGKDKDALLHDYALIVLHSPFERYQTGYAPIYPLANLAKIWLDTMNKAKVCLIIGFGRYKWVAGKPYVDDVERPDVLRHGWTQALNYNECYVKLYGFQLENYTERATFLCTVSLPYRPNQEALKAGKGDSGGPVTCDNQYVGLVSQGGYGTREDSLYGIEPDVGYDRHASTAF</sequence>
<name>A0A0A9XQ04_LYGHE</name>
<evidence type="ECO:0000256" key="4">
    <source>
        <dbReference type="ARBA" id="ARBA00022825"/>
    </source>
</evidence>
<keyword evidence="5" id="KW-1015">Disulfide bond</keyword>
<keyword evidence="4" id="KW-0720">Serine protease</keyword>
<accession>A0A0A9XQ04</accession>
<dbReference type="PRINTS" id="PR00722">
    <property type="entry name" value="CHYMOTRYPSIN"/>
</dbReference>
<dbReference type="Pfam" id="PF00089">
    <property type="entry name" value="Trypsin"/>
    <property type="match status" value="1"/>
</dbReference>
<dbReference type="PANTHER" id="PTHR24276:SF91">
    <property type="entry name" value="AT26814P-RELATED"/>
    <property type="match status" value="1"/>
</dbReference>
<dbReference type="SUPFAM" id="SSF50494">
    <property type="entry name" value="Trypsin-like serine proteases"/>
    <property type="match status" value="1"/>
</dbReference>
<dbReference type="EMBL" id="GBHO01022681">
    <property type="protein sequence ID" value="JAG20923.1"/>
    <property type="molecule type" value="Transcribed_RNA"/>
</dbReference>
<organism evidence="8">
    <name type="scientific">Lygus hesperus</name>
    <name type="common">Western plant bug</name>
    <dbReference type="NCBI Taxonomy" id="30085"/>
    <lineage>
        <taxon>Eukaryota</taxon>
        <taxon>Metazoa</taxon>
        <taxon>Ecdysozoa</taxon>
        <taxon>Arthropoda</taxon>
        <taxon>Hexapoda</taxon>
        <taxon>Insecta</taxon>
        <taxon>Pterygota</taxon>
        <taxon>Neoptera</taxon>
        <taxon>Paraneoptera</taxon>
        <taxon>Hemiptera</taxon>
        <taxon>Heteroptera</taxon>
        <taxon>Panheteroptera</taxon>
        <taxon>Cimicomorpha</taxon>
        <taxon>Miridae</taxon>
        <taxon>Mirini</taxon>
        <taxon>Lygus</taxon>
    </lineage>
</organism>
<evidence type="ECO:0000256" key="2">
    <source>
        <dbReference type="ARBA" id="ARBA00022670"/>
    </source>
</evidence>
<keyword evidence="8" id="KW-0808">Transferase</keyword>
<keyword evidence="6" id="KW-0472">Membrane</keyword>
<feature type="transmembrane region" description="Helical" evidence="6">
    <location>
        <begin position="6"/>
        <end position="22"/>
    </location>
</feature>
<dbReference type="AlphaFoldDB" id="A0A0A9XQ04"/>
<dbReference type="InterPro" id="IPR043504">
    <property type="entry name" value="Peptidase_S1_PA_chymotrypsin"/>
</dbReference>
<dbReference type="Gene3D" id="2.40.10.10">
    <property type="entry name" value="Trypsin-like serine proteases"/>
    <property type="match status" value="2"/>
</dbReference>
<dbReference type="GO" id="GO:0016301">
    <property type="term" value="F:kinase activity"/>
    <property type="evidence" value="ECO:0007669"/>
    <property type="project" value="UniProtKB-KW"/>
</dbReference>
<reference evidence="8" key="1">
    <citation type="journal article" date="2014" name="PLoS ONE">
        <title>Transcriptome-Based Identification of ABC Transporters in the Western Tarnished Plant Bug Lygus hesperus.</title>
        <authorList>
            <person name="Hull J.J."/>
            <person name="Chaney K."/>
            <person name="Geib S.M."/>
            <person name="Fabrick J.A."/>
            <person name="Brent C.S."/>
            <person name="Walsh D."/>
            <person name="Lavine L.C."/>
        </authorList>
    </citation>
    <scope>NUCLEOTIDE SEQUENCE</scope>
</reference>
<evidence type="ECO:0000256" key="6">
    <source>
        <dbReference type="SAM" id="Phobius"/>
    </source>
</evidence>
<proteinExistence type="inferred from homology"/>